<sequence>MHQHIQHREPQTSGTTTALPIYTSPDIPLYTPTDTSSAATATFTGDPTYPVFPNAQWISRFYLVASQYSGITNLDTDLFNRCYLPGRPLSYLPPPHNGSDASTAANGNVRRGESWVSITIEKPDYQLEEAPCKRQSAINGNCHFQNTNGTFSGLREYEDNFEEQQHCYCEKYPFFDSVLGCQKCFEMRGGIEGYHWFPESYVSALADSYCNADPLTKEFYNFVGAWKATAAEAKVPSTTAKDVLGTQTAASLYYTPNAAVSTKKANSAAALNNGKRGSKRGSAIVVALVAGLVASR</sequence>
<gene>
    <name evidence="1" type="ORF">BU26DRAFT_434579</name>
</gene>
<dbReference type="AlphaFoldDB" id="A0A6A6I330"/>
<evidence type="ECO:0000313" key="1">
    <source>
        <dbReference type="EMBL" id="KAF2244894.1"/>
    </source>
</evidence>
<keyword evidence="2" id="KW-1185">Reference proteome</keyword>
<name>A0A6A6I330_9PLEO</name>
<reference evidence="1" key="1">
    <citation type="journal article" date="2020" name="Stud. Mycol.">
        <title>101 Dothideomycetes genomes: a test case for predicting lifestyles and emergence of pathogens.</title>
        <authorList>
            <person name="Haridas S."/>
            <person name="Albert R."/>
            <person name="Binder M."/>
            <person name="Bloem J."/>
            <person name="Labutti K."/>
            <person name="Salamov A."/>
            <person name="Andreopoulos B."/>
            <person name="Baker S."/>
            <person name="Barry K."/>
            <person name="Bills G."/>
            <person name="Bluhm B."/>
            <person name="Cannon C."/>
            <person name="Castanera R."/>
            <person name="Culley D."/>
            <person name="Daum C."/>
            <person name="Ezra D."/>
            <person name="Gonzalez J."/>
            <person name="Henrissat B."/>
            <person name="Kuo A."/>
            <person name="Liang C."/>
            <person name="Lipzen A."/>
            <person name="Lutzoni F."/>
            <person name="Magnuson J."/>
            <person name="Mondo S."/>
            <person name="Nolan M."/>
            <person name="Ohm R."/>
            <person name="Pangilinan J."/>
            <person name="Park H.-J."/>
            <person name="Ramirez L."/>
            <person name="Alfaro M."/>
            <person name="Sun H."/>
            <person name="Tritt A."/>
            <person name="Yoshinaga Y."/>
            <person name="Zwiers L.-H."/>
            <person name="Turgeon B."/>
            <person name="Goodwin S."/>
            <person name="Spatafora J."/>
            <person name="Crous P."/>
            <person name="Grigoriev I."/>
        </authorList>
    </citation>
    <scope>NUCLEOTIDE SEQUENCE</scope>
    <source>
        <strain evidence="1">CBS 122368</strain>
    </source>
</reference>
<dbReference type="GeneID" id="54577413"/>
<dbReference type="EMBL" id="ML987202">
    <property type="protein sequence ID" value="KAF2244894.1"/>
    <property type="molecule type" value="Genomic_DNA"/>
</dbReference>
<proteinExistence type="predicted"/>
<evidence type="ECO:0000313" key="2">
    <source>
        <dbReference type="Proteomes" id="UP000800094"/>
    </source>
</evidence>
<dbReference type="OrthoDB" id="5423551at2759"/>
<protein>
    <submittedName>
        <fullName evidence="1">Uncharacterized protein</fullName>
    </submittedName>
</protein>
<dbReference type="RefSeq" id="XP_033679898.1">
    <property type="nucleotide sequence ID" value="XM_033824083.1"/>
</dbReference>
<accession>A0A6A6I330</accession>
<organism evidence="1 2">
    <name type="scientific">Trematosphaeria pertusa</name>
    <dbReference type="NCBI Taxonomy" id="390896"/>
    <lineage>
        <taxon>Eukaryota</taxon>
        <taxon>Fungi</taxon>
        <taxon>Dikarya</taxon>
        <taxon>Ascomycota</taxon>
        <taxon>Pezizomycotina</taxon>
        <taxon>Dothideomycetes</taxon>
        <taxon>Pleosporomycetidae</taxon>
        <taxon>Pleosporales</taxon>
        <taxon>Massarineae</taxon>
        <taxon>Trematosphaeriaceae</taxon>
        <taxon>Trematosphaeria</taxon>
    </lineage>
</organism>
<dbReference type="Proteomes" id="UP000800094">
    <property type="component" value="Unassembled WGS sequence"/>
</dbReference>